<dbReference type="AlphaFoldDB" id="A0A410VI90"/>
<evidence type="ECO:0000256" key="2">
    <source>
        <dbReference type="ARBA" id="ARBA00022475"/>
    </source>
</evidence>
<feature type="transmembrane region" description="Helical" evidence="6">
    <location>
        <begin position="80"/>
        <end position="98"/>
    </location>
</feature>
<evidence type="ECO:0000313" key="10">
    <source>
        <dbReference type="Proteomes" id="UP000625079"/>
    </source>
</evidence>
<feature type="transmembrane region" description="Helical" evidence="6">
    <location>
        <begin position="179"/>
        <end position="198"/>
    </location>
</feature>
<keyword evidence="5 6" id="KW-0472">Membrane</keyword>
<evidence type="ECO:0000256" key="6">
    <source>
        <dbReference type="SAM" id="Phobius"/>
    </source>
</evidence>
<evidence type="ECO:0000313" key="7">
    <source>
        <dbReference type="EMBL" id="GGI25695.1"/>
    </source>
</evidence>
<accession>A0A410VI90</accession>
<feature type="transmembrane region" description="Helical" evidence="6">
    <location>
        <begin position="219"/>
        <end position="245"/>
    </location>
</feature>
<reference evidence="7" key="3">
    <citation type="submission" date="2022-12" db="EMBL/GenBank/DDBJ databases">
        <authorList>
            <person name="Sun Q."/>
            <person name="Zhou Y."/>
        </authorList>
    </citation>
    <scope>NUCLEOTIDE SEQUENCE</scope>
    <source>
        <strain evidence="7">CGMCC 1.15034</strain>
    </source>
</reference>
<comment type="subcellular location">
    <subcellularLocation>
        <location evidence="1">Cell membrane</location>
        <topology evidence="1">Multi-pass membrane protein</topology>
    </subcellularLocation>
</comment>
<evidence type="ECO:0000256" key="5">
    <source>
        <dbReference type="ARBA" id="ARBA00023136"/>
    </source>
</evidence>
<dbReference type="Proteomes" id="UP000593880">
    <property type="component" value="Plasmid unnamed"/>
</dbReference>
<sequence length="339" mass="35833">MAVLKVTPSKDTPKRDIAASFGSHRLGLSDALVWALAIFAYFFLGAYHQLGTQVIIMIILALSLDLAIGYSGIESLGHAVFFGIGAYAAALFALNVLSEPLTGLVVGGLAAGAFGFVTGLLVLRVRGLTQVILTIAIGAVVLQVATTWKSVTGGDDGLAGYQVAPILGRYSFDLYGHTAYLYSLCVLAFVFALARILVNSPFGYVLRGIRDNDQRMRMLGVPVAARLLLIYSISAAIAGVAGAISAQVTGLVATDSLSFLLSGNVLIMLLIGGMGRLTGAFIGGIIFVIFSDRAAAIDPFNWLFMLGGLLILAVRFTPQGVGPWIDRMGGYLLDRRRKP</sequence>
<dbReference type="OrthoDB" id="7917346at2"/>
<keyword evidence="4 6" id="KW-1133">Transmembrane helix</keyword>
<dbReference type="EMBL" id="CP030058">
    <property type="protein sequence ID" value="QOZ64592.1"/>
    <property type="molecule type" value="Genomic_DNA"/>
</dbReference>
<dbReference type="Pfam" id="PF02653">
    <property type="entry name" value="BPD_transp_2"/>
    <property type="match status" value="1"/>
</dbReference>
<proteinExistence type="predicted"/>
<gene>
    <name evidence="7" type="primary">livM</name>
    <name evidence="7" type="ORF">GCM10010987_35660</name>
    <name evidence="8" type="ORF">XH86_38780</name>
</gene>
<dbReference type="CDD" id="cd06581">
    <property type="entry name" value="TM_PBP1_LivM_like"/>
    <property type="match status" value="1"/>
</dbReference>
<keyword evidence="2" id="KW-1003">Cell membrane</keyword>
<feature type="transmembrane region" description="Helical" evidence="6">
    <location>
        <begin position="265"/>
        <end position="290"/>
    </location>
</feature>
<keyword evidence="9" id="KW-1185">Reference proteome</keyword>
<dbReference type="InterPro" id="IPR001851">
    <property type="entry name" value="ABC_transp_permease"/>
</dbReference>
<dbReference type="EMBL" id="BMHC01000007">
    <property type="protein sequence ID" value="GGI25695.1"/>
    <property type="molecule type" value="Genomic_DNA"/>
</dbReference>
<keyword evidence="3 6" id="KW-0812">Transmembrane</keyword>
<dbReference type="Proteomes" id="UP000625079">
    <property type="component" value="Unassembled WGS sequence"/>
</dbReference>
<protein>
    <submittedName>
        <fullName evidence="7">Branched-chain amino acid ABC transporter permease</fullName>
    </submittedName>
</protein>
<organism evidence="7 10">
    <name type="scientific">Bradyrhizobium guangdongense</name>
    <dbReference type="NCBI Taxonomy" id="1325090"/>
    <lineage>
        <taxon>Bacteria</taxon>
        <taxon>Pseudomonadati</taxon>
        <taxon>Pseudomonadota</taxon>
        <taxon>Alphaproteobacteria</taxon>
        <taxon>Hyphomicrobiales</taxon>
        <taxon>Nitrobacteraceae</taxon>
        <taxon>Bradyrhizobium</taxon>
    </lineage>
</organism>
<evidence type="ECO:0000313" key="9">
    <source>
        <dbReference type="Proteomes" id="UP000593880"/>
    </source>
</evidence>
<dbReference type="GO" id="GO:0005886">
    <property type="term" value="C:plasma membrane"/>
    <property type="evidence" value="ECO:0007669"/>
    <property type="project" value="UniProtKB-SubCell"/>
</dbReference>
<evidence type="ECO:0000256" key="3">
    <source>
        <dbReference type="ARBA" id="ARBA00022692"/>
    </source>
</evidence>
<feature type="transmembrane region" description="Helical" evidence="6">
    <location>
        <begin position="54"/>
        <end position="73"/>
    </location>
</feature>
<dbReference type="PANTHER" id="PTHR30482">
    <property type="entry name" value="HIGH-AFFINITY BRANCHED-CHAIN AMINO ACID TRANSPORT SYSTEM PERMEASE"/>
    <property type="match status" value="1"/>
</dbReference>
<feature type="transmembrane region" description="Helical" evidence="6">
    <location>
        <begin position="302"/>
        <end position="325"/>
    </location>
</feature>
<evidence type="ECO:0000256" key="1">
    <source>
        <dbReference type="ARBA" id="ARBA00004651"/>
    </source>
</evidence>
<evidence type="ECO:0000256" key="4">
    <source>
        <dbReference type="ARBA" id="ARBA00022989"/>
    </source>
</evidence>
<feature type="transmembrane region" description="Helical" evidence="6">
    <location>
        <begin position="104"/>
        <end position="123"/>
    </location>
</feature>
<geneLocation type="plasmid" evidence="8 9">
    <name>unnamed</name>
</geneLocation>
<reference evidence="8 9" key="2">
    <citation type="submission" date="2018-06" db="EMBL/GenBank/DDBJ databases">
        <title>Comparative genomics of rhizobia nodulating Arachis hypogaea in China.</title>
        <authorList>
            <person name="Li Y."/>
        </authorList>
    </citation>
    <scope>NUCLEOTIDE SEQUENCE [LARGE SCALE GENOMIC DNA]</scope>
    <source>
        <strain evidence="8 9">CCBAU 51658</strain>
        <plasmid evidence="8 9">unnamed</plasmid>
    </source>
</reference>
<reference evidence="7" key="1">
    <citation type="journal article" date="2014" name="Int. J. Syst. Evol. Microbiol.">
        <title>Complete genome sequence of Corynebacterium casei LMG S-19264T (=DSM 44701T), isolated from a smear-ripened cheese.</title>
        <authorList>
            <consortium name="US DOE Joint Genome Institute (JGI-PGF)"/>
            <person name="Walter F."/>
            <person name="Albersmeier A."/>
            <person name="Kalinowski J."/>
            <person name="Ruckert C."/>
        </authorList>
    </citation>
    <scope>NUCLEOTIDE SEQUENCE</scope>
    <source>
        <strain evidence="7">CGMCC 1.15034</strain>
    </source>
</reference>
<dbReference type="GO" id="GO:0015658">
    <property type="term" value="F:branched-chain amino acid transmembrane transporter activity"/>
    <property type="evidence" value="ECO:0007669"/>
    <property type="project" value="InterPro"/>
</dbReference>
<dbReference type="PANTHER" id="PTHR30482:SF17">
    <property type="entry name" value="ABC TRANSPORTER ATP-BINDING PROTEIN"/>
    <property type="match status" value="1"/>
</dbReference>
<dbReference type="InterPro" id="IPR043428">
    <property type="entry name" value="LivM-like"/>
</dbReference>
<evidence type="ECO:0000313" key="8">
    <source>
        <dbReference type="EMBL" id="QOZ64592.1"/>
    </source>
</evidence>
<feature type="transmembrane region" description="Helical" evidence="6">
    <location>
        <begin position="31"/>
        <end position="48"/>
    </location>
</feature>
<keyword evidence="8" id="KW-0614">Plasmid</keyword>
<name>A0A410VI90_9BRAD</name>
<feature type="transmembrane region" description="Helical" evidence="6">
    <location>
        <begin position="130"/>
        <end position="148"/>
    </location>
</feature>